<dbReference type="Proteomes" id="UP001451303">
    <property type="component" value="Unassembled WGS sequence"/>
</dbReference>
<evidence type="ECO:0000313" key="1">
    <source>
        <dbReference type="EMBL" id="KAL0470379.1"/>
    </source>
</evidence>
<accession>A0ABR3DCH4</accession>
<name>A0ABR3DCH4_NEUIN</name>
<comment type="caution">
    <text evidence="1">The sequence shown here is derived from an EMBL/GenBank/DDBJ whole genome shotgun (WGS) entry which is preliminary data.</text>
</comment>
<dbReference type="EMBL" id="JAVLET010000004">
    <property type="protein sequence ID" value="KAL0470379.1"/>
    <property type="molecule type" value="Genomic_DNA"/>
</dbReference>
<keyword evidence="2" id="KW-1185">Reference proteome</keyword>
<reference evidence="1 2" key="1">
    <citation type="submission" date="2023-09" db="EMBL/GenBank/DDBJ databases">
        <title>Multi-omics analysis of a traditional fermented food reveals byproduct-associated fungal strains for waste-to-food upcycling.</title>
        <authorList>
            <consortium name="Lawrence Berkeley National Laboratory"/>
            <person name="Rekdal V.M."/>
            <person name="Villalobos-Escobedo J.M."/>
            <person name="Rodriguez-Valeron N."/>
            <person name="Garcia M.O."/>
            <person name="Vasquez D.P."/>
            <person name="Damayanti I."/>
            <person name="Sorensen P.M."/>
            <person name="Baidoo E.E."/>
            <person name="De Carvalho A.C."/>
            <person name="Riley R."/>
            <person name="Lipzen A."/>
            <person name="He G."/>
            <person name="Yan M."/>
            <person name="Haridas S."/>
            <person name="Daum C."/>
            <person name="Yoshinaga Y."/>
            <person name="Ng V."/>
            <person name="Grigoriev I.V."/>
            <person name="Munk R."/>
            <person name="Nuraida L."/>
            <person name="Wijaya C.H."/>
            <person name="Morales P.-C."/>
            <person name="Keasling J.D."/>
        </authorList>
    </citation>
    <scope>NUCLEOTIDE SEQUENCE [LARGE SCALE GENOMIC DNA]</scope>
    <source>
        <strain evidence="1 2">FGSC 2613</strain>
    </source>
</reference>
<feature type="non-terminal residue" evidence="1">
    <location>
        <position position="1"/>
    </location>
</feature>
<evidence type="ECO:0000313" key="2">
    <source>
        <dbReference type="Proteomes" id="UP001451303"/>
    </source>
</evidence>
<organism evidence="1 2">
    <name type="scientific">Neurospora intermedia</name>
    <dbReference type="NCBI Taxonomy" id="5142"/>
    <lineage>
        <taxon>Eukaryota</taxon>
        <taxon>Fungi</taxon>
        <taxon>Dikarya</taxon>
        <taxon>Ascomycota</taxon>
        <taxon>Pezizomycotina</taxon>
        <taxon>Sordariomycetes</taxon>
        <taxon>Sordariomycetidae</taxon>
        <taxon>Sordariales</taxon>
        <taxon>Sordariaceae</taxon>
        <taxon>Neurospora</taxon>
    </lineage>
</organism>
<proteinExistence type="predicted"/>
<sequence>EDEEGSIIVVVPPLKPLKRVKEYIYKAFRPNVHLGMYYSRIDNEYGPPRLLNIIAEEKYYEQFKAIAYTTNGKDVEKWIFK</sequence>
<feature type="non-terminal residue" evidence="1">
    <location>
        <position position="81"/>
    </location>
</feature>
<protein>
    <submittedName>
        <fullName evidence="1">Uncharacterized protein</fullName>
    </submittedName>
</protein>
<gene>
    <name evidence="1" type="ORF">QR685DRAFT_411777</name>
</gene>